<dbReference type="Pfam" id="PF03588">
    <property type="entry name" value="Leu_Phe_trans"/>
    <property type="match status" value="1"/>
</dbReference>
<comment type="subcellular location">
    <subcellularLocation>
        <location evidence="4">Cytoplasm</location>
    </subcellularLocation>
</comment>
<dbReference type="PANTHER" id="PTHR30098:SF2">
    <property type="entry name" value="LEUCYL_PHENYLALANYL-TRNA--PROTEIN TRANSFERASE"/>
    <property type="match status" value="1"/>
</dbReference>
<comment type="caution">
    <text evidence="5">The sequence shown here is derived from an EMBL/GenBank/DDBJ whole genome shotgun (WGS) entry which is preliminary data.</text>
</comment>
<dbReference type="RefSeq" id="WP_386023523.1">
    <property type="nucleotide sequence ID" value="NZ_JBHUHX010000007.1"/>
</dbReference>
<keyword evidence="1 4" id="KW-0963">Cytoplasm</keyword>
<organism evidence="5 6">
    <name type="scientific">Thiorhodococcus fuscus</name>
    <dbReference type="NCBI Taxonomy" id="527200"/>
    <lineage>
        <taxon>Bacteria</taxon>
        <taxon>Pseudomonadati</taxon>
        <taxon>Pseudomonadota</taxon>
        <taxon>Gammaproteobacteria</taxon>
        <taxon>Chromatiales</taxon>
        <taxon>Chromatiaceae</taxon>
        <taxon>Thiorhodococcus</taxon>
    </lineage>
</organism>
<dbReference type="SUPFAM" id="SSF55729">
    <property type="entry name" value="Acyl-CoA N-acyltransferases (Nat)"/>
    <property type="match status" value="1"/>
</dbReference>
<comment type="similarity">
    <text evidence="4">Belongs to the L/F-transferase family.</text>
</comment>
<comment type="catalytic activity">
    <reaction evidence="4">
        <text>L-phenylalanyl-tRNA(Phe) + an N-terminal L-alpha-aminoacyl-[protein] = an N-terminal L-phenylalanyl-L-alpha-aminoacyl-[protein] + tRNA(Phe)</text>
        <dbReference type="Rhea" id="RHEA:43632"/>
        <dbReference type="Rhea" id="RHEA-COMP:9668"/>
        <dbReference type="Rhea" id="RHEA-COMP:9699"/>
        <dbReference type="Rhea" id="RHEA-COMP:10636"/>
        <dbReference type="Rhea" id="RHEA-COMP:10637"/>
        <dbReference type="ChEBI" id="CHEBI:78442"/>
        <dbReference type="ChEBI" id="CHEBI:78531"/>
        <dbReference type="ChEBI" id="CHEBI:78597"/>
        <dbReference type="ChEBI" id="CHEBI:83561"/>
        <dbReference type="EC" id="2.3.2.6"/>
    </reaction>
</comment>
<gene>
    <name evidence="4 5" type="primary">aat</name>
    <name evidence="5" type="ORF">ACFSJC_03935</name>
</gene>
<comment type="catalytic activity">
    <reaction evidence="4">
        <text>N-terminal L-lysyl-[protein] + L-leucyl-tRNA(Leu) = N-terminal L-leucyl-L-lysyl-[protein] + tRNA(Leu) + H(+)</text>
        <dbReference type="Rhea" id="RHEA:12340"/>
        <dbReference type="Rhea" id="RHEA-COMP:9613"/>
        <dbReference type="Rhea" id="RHEA-COMP:9622"/>
        <dbReference type="Rhea" id="RHEA-COMP:12670"/>
        <dbReference type="Rhea" id="RHEA-COMP:12671"/>
        <dbReference type="ChEBI" id="CHEBI:15378"/>
        <dbReference type="ChEBI" id="CHEBI:65249"/>
        <dbReference type="ChEBI" id="CHEBI:78442"/>
        <dbReference type="ChEBI" id="CHEBI:78494"/>
        <dbReference type="ChEBI" id="CHEBI:133043"/>
        <dbReference type="EC" id="2.3.2.6"/>
    </reaction>
</comment>
<protein>
    <recommendedName>
        <fullName evidence="4">Leucyl/phenylalanyl-tRNA--protein transferase</fullName>
        <ecNumber evidence="4">2.3.2.6</ecNumber>
    </recommendedName>
    <alternativeName>
        <fullName evidence="4">L/F-transferase</fullName>
    </alternativeName>
    <alternativeName>
        <fullName evidence="4">Leucyltransferase</fullName>
    </alternativeName>
    <alternativeName>
        <fullName evidence="4">Phenyalanyltransferase</fullName>
    </alternativeName>
</protein>
<evidence type="ECO:0000256" key="3">
    <source>
        <dbReference type="ARBA" id="ARBA00023315"/>
    </source>
</evidence>
<dbReference type="EMBL" id="JBHUHX010000007">
    <property type="protein sequence ID" value="MFD2110989.1"/>
    <property type="molecule type" value="Genomic_DNA"/>
</dbReference>
<keyword evidence="6" id="KW-1185">Reference proteome</keyword>
<dbReference type="Gene3D" id="3.40.630.70">
    <property type="entry name" value="Leucyl/phenylalanyl-tRNA-protein transferase, C-terminal domain"/>
    <property type="match status" value="1"/>
</dbReference>
<evidence type="ECO:0000313" key="6">
    <source>
        <dbReference type="Proteomes" id="UP001597337"/>
    </source>
</evidence>
<keyword evidence="2 4" id="KW-0808">Transferase</keyword>
<name>A0ABW4Y8Q9_9GAMM</name>
<dbReference type="EC" id="2.3.2.6" evidence="4"/>
<reference evidence="6" key="1">
    <citation type="journal article" date="2019" name="Int. J. Syst. Evol. Microbiol.">
        <title>The Global Catalogue of Microorganisms (GCM) 10K type strain sequencing project: providing services to taxonomists for standard genome sequencing and annotation.</title>
        <authorList>
            <consortium name="The Broad Institute Genomics Platform"/>
            <consortium name="The Broad Institute Genome Sequencing Center for Infectious Disease"/>
            <person name="Wu L."/>
            <person name="Ma J."/>
        </authorList>
    </citation>
    <scope>NUCLEOTIDE SEQUENCE [LARGE SCALE GENOMIC DNA]</scope>
    <source>
        <strain evidence="6">KACC 12597</strain>
    </source>
</reference>
<dbReference type="Gene3D" id="3.30.70.3550">
    <property type="entry name" value="Leucyl/phenylalanyl-tRNA-protein transferase, N-terminal domain"/>
    <property type="match status" value="1"/>
</dbReference>
<evidence type="ECO:0000256" key="2">
    <source>
        <dbReference type="ARBA" id="ARBA00022679"/>
    </source>
</evidence>
<comment type="function">
    <text evidence="4">Functions in the N-end rule pathway of protein degradation where it conjugates Leu, Phe and, less efficiently, Met from aminoacyl-tRNAs to the N-termini of proteins containing an N-terminal arginine or lysine.</text>
</comment>
<evidence type="ECO:0000256" key="4">
    <source>
        <dbReference type="HAMAP-Rule" id="MF_00688"/>
    </source>
</evidence>
<comment type="catalytic activity">
    <reaction evidence="4">
        <text>N-terminal L-arginyl-[protein] + L-leucyl-tRNA(Leu) = N-terminal L-leucyl-L-arginyl-[protein] + tRNA(Leu) + H(+)</text>
        <dbReference type="Rhea" id="RHEA:50416"/>
        <dbReference type="Rhea" id="RHEA-COMP:9613"/>
        <dbReference type="Rhea" id="RHEA-COMP:9622"/>
        <dbReference type="Rhea" id="RHEA-COMP:12672"/>
        <dbReference type="Rhea" id="RHEA-COMP:12673"/>
        <dbReference type="ChEBI" id="CHEBI:15378"/>
        <dbReference type="ChEBI" id="CHEBI:64719"/>
        <dbReference type="ChEBI" id="CHEBI:78442"/>
        <dbReference type="ChEBI" id="CHEBI:78494"/>
        <dbReference type="ChEBI" id="CHEBI:133044"/>
        <dbReference type="EC" id="2.3.2.6"/>
    </reaction>
</comment>
<proteinExistence type="inferred from homology"/>
<dbReference type="NCBIfam" id="TIGR00667">
    <property type="entry name" value="aat"/>
    <property type="match status" value="1"/>
</dbReference>
<dbReference type="InterPro" id="IPR042221">
    <property type="entry name" value="Leu/Phe-tRNA_Trfase_N"/>
</dbReference>
<evidence type="ECO:0000256" key="1">
    <source>
        <dbReference type="ARBA" id="ARBA00022490"/>
    </source>
</evidence>
<dbReference type="PANTHER" id="PTHR30098">
    <property type="entry name" value="LEUCYL/PHENYLALANYL-TRNA--PROTEIN TRANSFERASE"/>
    <property type="match status" value="1"/>
</dbReference>
<dbReference type="Proteomes" id="UP001597337">
    <property type="component" value="Unassembled WGS sequence"/>
</dbReference>
<dbReference type="InterPro" id="IPR016181">
    <property type="entry name" value="Acyl_CoA_acyltransferase"/>
</dbReference>
<accession>A0ABW4Y8Q9</accession>
<dbReference type="HAMAP" id="MF_00688">
    <property type="entry name" value="Leu_Phe_trans"/>
    <property type="match status" value="1"/>
</dbReference>
<dbReference type="GO" id="GO:0008914">
    <property type="term" value="F:leucyl-tRNA--protein transferase activity"/>
    <property type="evidence" value="ECO:0007669"/>
    <property type="project" value="UniProtKB-EC"/>
</dbReference>
<dbReference type="InterPro" id="IPR004616">
    <property type="entry name" value="Leu/Phe-tRNA_Trfase"/>
</dbReference>
<sequence>MIALLDPYDRQSFPDPRVALQEPNGLLAVGGDLSTGRLHNAYRRGIFPWFSPGDPILWWSPDPRTVIFPKQIHISRSLRKHLRKHDLRVSFDRDFFGVIHGCAQPRDDQGGTWLLPQMIAAYQSLHAIGLAHSVEVWREAELVGGLYGVAIGRAFFGESMFSRVTDASKVALVHLCKRLADWQFGVVDCQMRTDHLTKMGAIEIPREEFLTLLDEHCPRSGFNSNWFEGFEDPTTALETTAPKPTTPPS</sequence>
<keyword evidence="3 4" id="KW-0012">Acyltransferase</keyword>
<evidence type="ECO:0000313" key="5">
    <source>
        <dbReference type="EMBL" id="MFD2110989.1"/>
    </source>
</evidence>
<dbReference type="InterPro" id="IPR042203">
    <property type="entry name" value="Leu/Phe-tRNA_Trfase_C"/>
</dbReference>